<dbReference type="InterPro" id="IPR036909">
    <property type="entry name" value="Cyt_c-like_dom_sf"/>
</dbReference>
<organism evidence="9 10">
    <name type="scientific">Vibrio hangzhouensis</name>
    <dbReference type="NCBI Taxonomy" id="462991"/>
    <lineage>
        <taxon>Bacteria</taxon>
        <taxon>Pseudomonadati</taxon>
        <taxon>Pseudomonadota</taxon>
        <taxon>Gammaproteobacteria</taxon>
        <taxon>Vibrionales</taxon>
        <taxon>Vibrionaceae</taxon>
        <taxon>Vibrio</taxon>
    </lineage>
</organism>
<protein>
    <submittedName>
        <fullName evidence="9">Cytochrome c</fullName>
    </submittedName>
</protein>
<keyword evidence="10" id="KW-1185">Reference proteome</keyword>
<reference evidence="10" key="1">
    <citation type="submission" date="2016-10" db="EMBL/GenBank/DDBJ databases">
        <authorList>
            <person name="Varghese N."/>
            <person name="Submissions S."/>
        </authorList>
    </citation>
    <scope>NUCLEOTIDE SEQUENCE [LARGE SCALE GENOMIC DNA]</scope>
    <source>
        <strain evidence="10">CGMCC 1.7062</strain>
    </source>
</reference>
<dbReference type="SUPFAM" id="SSF46626">
    <property type="entry name" value="Cytochrome c"/>
    <property type="match status" value="2"/>
</dbReference>
<dbReference type="PANTHER" id="PTHR11961">
    <property type="entry name" value="CYTOCHROME C"/>
    <property type="match status" value="1"/>
</dbReference>
<sequence length="219" mass="23676">MTRKRSAERGIPLCLLLMSWVGFSAHADDTLIKAGETQAMVCKACHQFEPDGKPLVGPPLWGLADRKVGGYPDFKYSEALKGRQGHWDANSLDSFLTSPADFAPGTNMVFPGVADPGARAAIIAWLATKNPSPPDWTTQSAGSPVKSVGDGILTPGDNMALVASVCSACHSLHLVKQQGLSRDSWQETLEWMVDEQGMEPLEPEDLNAVLDYLATYYGR</sequence>
<evidence type="ECO:0000256" key="4">
    <source>
        <dbReference type="ARBA" id="ARBA00022982"/>
    </source>
</evidence>
<gene>
    <name evidence="9" type="ORF">SAMN04488244_112125</name>
</gene>
<dbReference type="GO" id="GO:0046872">
    <property type="term" value="F:metal ion binding"/>
    <property type="evidence" value="ECO:0007669"/>
    <property type="project" value="UniProtKB-KW"/>
</dbReference>
<feature type="domain" description="Cytochrome c" evidence="8">
    <location>
        <begin position="30"/>
        <end position="130"/>
    </location>
</feature>
<keyword evidence="1" id="KW-0813">Transport</keyword>
<dbReference type="EMBL" id="FNVG01000012">
    <property type="protein sequence ID" value="SEG38529.1"/>
    <property type="molecule type" value="Genomic_DNA"/>
</dbReference>
<dbReference type="InterPro" id="IPR002327">
    <property type="entry name" value="Cyt_c_1A/1B"/>
</dbReference>
<name>A0A1H5ZQ35_9VIBR</name>
<proteinExistence type="predicted"/>
<evidence type="ECO:0000313" key="10">
    <source>
        <dbReference type="Proteomes" id="UP000236721"/>
    </source>
</evidence>
<evidence type="ECO:0000256" key="7">
    <source>
        <dbReference type="SAM" id="SignalP"/>
    </source>
</evidence>
<evidence type="ECO:0000313" key="9">
    <source>
        <dbReference type="EMBL" id="SEG38529.1"/>
    </source>
</evidence>
<dbReference type="AlphaFoldDB" id="A0A1H5ZQ35"/>
<dbReference type="InterPro" id="IPR009056">
    <property type="entry name" value="Cyt_c-like_dom"/>
</dbReference>
<dbReference type="Proteomes" id="UP000236721">
    <property type="component" value="Unassembled WGS sequence"/>
</dbReference>
<evidence type="ECO:0000259" key="8">
    <source>
        <dbReference type="PROSITE" id="PS51007"/>
    </source>
</evidence>
<dbReference type="GO" id="GO:0020037">
    <property type="term" value="F:heme binding"/>
    <property type="evidence" value="ECO:0007669"/>
    <property type="project" value="InterPro"/>
</dbReference>
<accession>A0A1H5ZQ35</accession>
<evidence type="ECO:0000256" key="1">
    <source>
        <dbReference type="ARBA" id="ARBA00022448"/>
    </source>
</evidence>
<dbReference type="PRINTS" id="PR00604">
    <property type="entry name" value="CYTCHRMECIAB"/>
</dbReference>
<feature type="chain" id="PRO_5009291795" evidence="7">
    <location>
        <begin position="28"/>
        <end position="219"/>
    </location>
</feature>
<evidence type="ECO:0000256" key="5">
    <source>
        <dbReference type="ARBA" id="ARBA00023004"/>
    </source>
</evidence>
<evidence type="ECO:0000256" key="2">
    <source>
        <dbReference type="ARBA" id="ARBA00022617"/>
    </source>
</evidence>
<keyword evidence="2 6" id="KW-0349">Heme</keyword>
<keyword evidence="5 6" id="KW-0408">Iron</keyword>
<keyword evidence="7" id="KW-0732">Signal</keyword>
<evidence type="ECO:0000256" key="6">
    <source>
        <dbReference type="PROSITE-ProRule" id="PRU00433"/>
    </source>
</evidence>
<keyword evidence="4" id="KW-0249">Electron transport</keyword>
<dbReference type="GO" id="GO:0009055">
    <property type="term" value="F:electron transfer activity"/>
    <property type="evidence" value="ECO:0007669"/>
    <property type="project" value="InterPro"/>
</dbReference>
<dbReference type="PROSITE" id="PS51007">
    <property type="entry name" value="CYTC"/>
    <property type="match status" value="1"/>
</dbReference>
<evidence type="ECO:0000256" key="3">
    <source>
        <dbReference type="ARBA" id="ARBA00022723"/>
    </source>
</evidence>
<dbReference type="Gene3D" id="1.10.760.10">
    <property type="entry name" value="Cytochrome c-like domain"/>
    <property type="match status" value="2"/>
</dbReference>
<keyword evidence="3 6" id="KW-0479">Metal-binding</keyword>
<feature type="signal peptide" evidence="7">
    <location>
        <begin position="1"/>
        <end position="27"/>
    </location>
</feature>